<dbReference type="RefSeq" id="WP_138841011.1">
    <property type="nucleotide sequence ID" value="NZ_VCPD01000002.1"/>
</dbReference>
<gene>
    <name evidence="3" type="ORF">FGK63_07630</name>
</gene>
<comment type="caution">
    <text evidence="3">The sequence shown here is derived from an EMBL/GenBank/DDBJ whole genome shotgun (WGS) entry which is preliminary data.</text>
</comment>
<evidence type="ECO:0000259" key="2">
    <source>
        <dbReference type="Pfam" id="PF08241"/>
    </source>
</evidence>
<dbReference type="GO" id="GO:0032259">
    <property type="term" value="P:methylation"/>
    <property type="evidence" value="ECO:0007669"/>
    <property type="project" value="UniProtKB-KW"/>
</dbReference>
<dbReference type="PANTHER" id="PTHR44068">
    <property type="entry name" value="ZGC:194242"/>
    <property type="match status" value="1"/>
</dbReference>
<keyword evidence="4" id="KW-1185">Reference proteome</keyword>
<keyword evidence="1" id="KW-0808">Transferase</keyword>
<protein>
    <submittedName>
        <fullName evidence="3">Methyltransferase domain-containing protein</fullName>
    </submittedName>
</protein>
<dbReference type="SUPFAM" id="SSF53335">
    <property type="entry name" value="S-adenosyl-L-methionine-dependent methyltransferases"/>
    <property type="match status" value="1"/>
</dbReference>
<dbReference type="Proteomes" id="UP001193035">
    <property type="component" value="Unassembled WGS sequence"/>
</dbReference>
<reference evidence="3 4" key="1">
    <citation type="submission" date="2019-05" db="EMBL/GenBank/DDBJ databases">
        <title>Ruegeria sp. nov., isolated from tidal flat.</title>
        <authorList>
            <person name="Kim W."/>
        </authorList>
    </citation>
    <scope>NUCLEOTIDE SEQUENCE [LARGE SCALE GENOMIC DNA]</scope>
    <source>
        <strain evidence="3 4">CAU 1488</strain>
    </source>
</reference>
<keyword evidence="3" id="KW-0489">Methyltransferase</keyword>
<dbReference type="InterPro" id="IPR013216">
    <property type="entry name" value="Methyltransf_11"/>
</dbReference>
<dbReference type="PANTHER" id="PTHR44068:SF11">
    <property type="entry name" value="GERANYL DIPHOSPHATE 2-C-METHYLTRANSFERASE"/>
    <property type="match status" value="1"/>
</dbReference>
<name>A0ABY2X224_9RHOB</name>
<evidence type="ECO:0000256" key="1">
    <source>
        <dbReference type="ARBA" id="ARBA00022679"/>
    </source>
</evidence>
<organism evidence="3 4">
    <name type="scientific">Ruegeria sediminis</name>
    <dbReference type="NCBI Taxonomy" id="2583820"/>
    <lineage>
        <taxon>Bacteria</taxon>
        <taxon>Pseudomonadati</taxon>
        <taxon>Pseudomonadota</taxon>
        <taxon>Alphaproteobacteria</taxon>
        <taxon>Rhodobacterales</taxon>
        <taxon>Roseobacteraceae</taxon>
        <taxon>Ruegeria</taxon>
    </lineage>
</organism>
<dbReference type="InterPro" id="IPR029063">
    <property type="entry name" value="SAM-dependent_MTases_sf"/>
</dbReference>
<dbReference type="Pfam" id="PF08241">
    <property type="entry name" value="Methyltransf_11"/>
    <property type="match status" value="1"/>
</dbReference>
<accession>A0ABY2X224</accession>
<evidence type="ECO:0000313" key="4">
    <source>
        <dbReference type="Proteomes" id="UP001193035"/>
    </source>
</evidence>
<dbReference type="CDD" id="cd02440">
    <property type="entry name" value="AdoMet_MTases"/>
    <property type="match status" value="1"/>
</dbReference>
<proteinExistence type="predicted"/>
<feature type="domain" description="Methyltransferase type 11" evidence="2">
    <location>
        <begin position="70"/>
        <end position="167"/>
    </location>
</feature>
<dbReference type="EMBL" id="VCPD01000002">
    <property type="protein sequence ID" value="TMV08982.1"/>
    <property type="molecule type" value="Genomic_DNA"/>
</dbReference>
<dbReference type="GO" id="GO:0008168">
    <property type="term" value="F:methyltransferase activity"/>
    <property type="evidence" value="ECO:0007669"/>
    <property type="project" value="UniProtKB-KW"/>
</dbReference>
<dbReference type="Gene3D" id="3.40.50.150">
    <property type="entry name" value="Vaccinia Virus protein VP39"/>
    <property type="match status" value="1"/>
</dbReference>
<evidence type="ECO:0000313" key="3">
    <source>
        <dbReference type="EMBL" id="TMV08982.1"/>
    </source>
</evidence>
<dbReference type="InterPro" id="IPR050447">
    <property type="entry name" value="Erg6_SMT_methyltransf"/>
</dbReference>
<sequence length="278" mass="29567">MSDTEVAVACHYTTGALIQRVRDALRASGVDPDAATAADLKAGDEFHTGGVAATDHLFAQLTVTGATRVLDVGCGIGGTSRYAADRYGADVTGVDLTPEFVETARALSDLVGLGEKTSFLSGSALDMPVPDASFDLAVMLHVGMNIKDKYRLFAEVSRTLTDGGVFALFDVMGGAVKEPLAFPLPWSSVPDTSFVDTPDHYRDAAKAAGLTLTAETDRTAFAVKFFEEAFARIAENGPAPLGIHLMMGDTAPEKFRNYVENIHAGRIRPTEMIFRKTG</sequence>